<dbReference type="EMBL" id="FNYK01000027">
    <property type="protein sequence ID" value="SEI83566.1"/>
    <property type="molecule type" value="Genomic_DNA"/>
</dbReference>
<reference evidence="3" key="1">
    <citation type="submission" date="2016-10" db="EMBL/GenBank/DDBJ databases">
        <authorList>
            <person name="Varghese N."/>
        </authorList>
    </citation>
    <scope>NUCLEOTIDE SEQUENCE [LARGE SCALE GENOMIC DNA]</scope>
    <source>
        <strain evidence="3">DSM 20406</strain>
    </source>
</reference>
<feature type="transmembrane region" description="Helical" evidence="1">
    <location>
        <begin position="178"/>
        <end position="200"/>
    </location>
</feature>
<sequence length="201" mass="24305">MFRMILVPEDDYKTLQDRLNKIGEKGYMLEDIYFTRLFKFSKTDKPVHYLVDFNLEEFKKKTPYSMPKNSEIKKYRKNGWDYRNHFLKFNIFTTNKDRPLEREKQIKKDEAIKTIFSKRYRNNVIAWAMMFGFILFSFFMFKLSKADMIIVVSFASIFALLSLFNWIHVTRETKNTLYYPICVLAGIITWFTIAISLYFIK</sequence>
<proteinExistence type="predicted"/>
<name>A0A1H6TWH2_9FIRM</name>
<keyword evidence="3" id="KW-1185">Reference proteome</keyword>
<keyword evidence="1" id="KW-1133">Transmembrane helix</keyword>
<dbReference type="Proteomes" id="UP000183028">
    <property type="component" value="Unassembled WGS sequence"/>
</dbReference>
<organism evidence="2 3">
    <name type="scientific">Sharpea azabuensis</name>
    <dbReference type="NCBI Taxonomy" id="322505"/>
    <lineage>
        <taxon>Bacteria</taxon>
        <taxon>Bacillati</taxon>
        <taxon>Bacillota</taxon>
        <taxon>Erysipelotrichia</taxon>
        <taxon>Erysipelotrichales</taxon>
        <taxon>Coprobacillaceae</taxon>
        <taxon>Sharpea</taxon>
    </lineage>
</organism>
<gene>
    <name evidence="2" type="ORF">SAMN04487834_102719</name>
</gene>
<evidence type="ECO:0000256" key="1">
    <source>
        <dbReference type="SAM" id="Phobius"/>
    </source>
</evidence>
<accession>A0A1H6TWH2</accession>
<dbReference type="STRING" id="322505.SAMN04487836_10420"/>
<feature type="transmembrane region" description="Helical" evidence="1">
    <location>
        <begin position="148"/>
        <end position="166"/>
    </location>
</feature>
<feature type="transmembrane region" description="Helical" evidence="1">
    <location>
        <begin position="124"/>
        <end position="141"/>
    </location>
</feature>
<evidence type="ECO:0000313" key="2">
    <source>
        <dbReference type="EMBL" id="SEI83566.1"/>
    </source>
</evidence>
<dbReference type="OrthoDB" id="8757095at2"/>
<evidence type="ECO:0008006" key="4">
    <source>
        <dbReference type="Google" id="ProtNLM"/>
    </source>
</evidence>
<evidence type="ECO:0000313" key="3">
    <source>
        <dbReference type="Proteomes" id="UP000183028"/>
    </source>
</evidence>
<keyword evidence="1" id="KW-0472">Membrane</keyword>
<dbReference type="RefSeq" id="WP_074732157.1">
    <property type="nucleotide sequence ID" value="NZ_FNYK01000027.1"/>
</dbReference>
<dbReference type="AlphaFoldDB" id="A0A1H6TWH2"/>
<keyword evidence="1" id="KW-0812">Transmembrane</keyword>
<protein>
    <recommendedName>
        <fullName evidence="4">DUF2812 domain-containing protein</fullName>
    </recommendedName>
</protein>